<comment type="caution">
    <text evidence="1">The sequence shown here is derived from an EMBL/GenBank/DDBJ whole genome shotgun (WGS) entry which is preliminary data.</text>
</comment>
<protein>
    <submittedName>
        <fullName evidence="1">Uncharacterized protein</fullName>
    </submittedName>
</protein>
<evidence type="ECO:0000313" key="1">
    <source>
        <dbReference type="EMBL" id="KAL0159518.1"/>
    </source>
</evidence>
<proteinExistence type="predicted"/>
<reference evidence="1 2" key="1">
    <citation type="submission" date="2024-05" db="EMBL/GenBank/DDBJ databases">
        <title>Genome sequencing and assembly of Indian major carp, Cirrhinus mrigala (Hamilton, 1822).</title>
        <authorList>
            <person name="Mohindra V."/>
            <person name="Chowdhury L.M."/>
            <person name="Lal K."/>
            <person name="Jena J.K."/>
        </authorList>
    </citation>
    <scope>NUCLEOTIDE SEQUENCE [LARGE SCALE GENOMIC DNA]</scope>
    <source>
        <strain evidence="1">CM1030</strain>
        <tissue evidence="1">Blood</tissue>
    </source>
</reference>
<sequence length="75" mass="8754">ESAATSNNVSRVVIIQFGMRTIRDEVWKKSKDARVFTSDFSKQDRLDHAKLWPRGKRVYLKEGYALIDNKRVDPD</sequence>
<keyword evidence="2" id="KW-1185">Reference proteome</keyword>
<dbReference type="AlphaFoldDB" id="A0ABD0NBU0"/>
<gene>
    <name evidence="1" type="ORF">M9458_043243</name>
</gene>
<feature type="non-terminal residue" evidence="1">
    <location>
        <position position="1"/>
    </location>
</feature>
<accession>A0ABD0NBU0</accession>
<dbReference type="Proteomes" id="UP001529510">
    <property type="component" value="Unassembled WGS sequence"/>
</dbReference>
<organism evidence="1 2">
    <name type="scientific">Cirrhinus mrigala</name>
    <name type="common">Mrigala</name>
    <dbReference type="NCBI Taxonomy" id="683832"/>
    <lineage>
        <taxon>Eukaryota</taxon>
        <taxon>Metazoa</taxon>
        <taxon>Chordata</taxon>
        <taxon>Craniata</taxon>
        <taxon>Vertebrata</taxon>
        <taxon>Euteleostomi</taxon>
        <taxon>Actinopterygii</taxon>
        <taxon>Neopterygii</taxon>
        <taxon>Teleostei</taxon>
        <taxon>Ostariophysi</taxon>
        <taxon>Cypriniformes</taxon>
        <taxon>Cyprinidae</taxon>
        <taxon>Labeoninae</taxon>
        <taxon>Labeonini</taxon>
        <taxon>Cirrhinus</taxon>
    </lineage>
</organism>
<name>A0ABD0NBU0_CIRMR</name>
<evidence type="ECO:0000313" key="2">
    <source>
        <dbReference type="Proteomes" id="UP001529510"/>
    </source>
</evidence>
<dbReference type="EMBL" id="JAMKFB020000022">
    <property type="protein sequence ID" value="KAL0159518.1"/>
    <property type="molecule type" value="Genomic_DNA"/>
</dbReference>